<accession>A0AAW4VZN9</accession>
<evidence type="ECO:0000313" key="12">
    <source>
        <dbReference type="EMBL" id="MCC2176253.1"/>
    </source>
</evidence>
<keyword evidence="4 10" id="KW-0240">DNA-directed RNA polymerase</keyword>
<evidence type="ECO:0000256" key="10">
    <source>
        <dbReference type="HAMAP-Rule" id="MF_00366"/>
    </source>
</evidence>
<feature type="compositionally biased region" description="Acidic residues" evidence="11">
    <location>
        <begin position="117"/>
        <end position="132"/>
    </location>
</feature>
<dbReference type="Gene3D" id="3.90.940.10">
    <property type="match status" value="1"/>
</dbReference>
<gene>
    <name evidence="10 12" type="primary">rpoZ</name>
    <name evidence="12" type="ORF">LKD22_03790</name>
</gene>
<evidence type="ECO:0000256" key="8">
    <source>
        <dbReference type="ARBA" id="ARBA00029924"/>
    </source>
</evidence>
<dbReference type="AlphaFoldDB" id="A0AAW4VZN9"/>
<evidence type="ECO:0000256" key="2">
    <source>
        <dbReference type="ARBA" id="ARBA00012418"/>
    </source>
</evidence>
<dbReference type="Proteomes" id="UP001298753">
    <property type="component" value="Unassembled WGS sequence"/>
</dbReference>
<dbReference type="GO" id="GO:0006351">
    <property type="term" value="P:DNA-templated transcription"/>
    <property type="evidence" value="ECO:0007669"/>
    <property type="project" value="UniProtKB-UniRule"/>
</dbReference>
<comment type="similarity">
    <text evidence="1 10">Belongs to the RNA polymerase subunit omega family.</text>
</comment>
<evidence type="ECO:0000256" key="4">
    <source>
        <dbReference type="ARBA" id="ARBA00022478"/>
    </source>
</evidence>
<comment type="catalytic activity">
    <reaction evidence="9 10">
        <text>RNA(n) + a ribonucleoside 5'-triphosphate = RNA(n+1) + diphosphate</text>
        <dbReference type="Rhea" id="RHEA:21248"/>
        <dbReference type="Rhea" id="RHEA-COMP:14527"/>
        <dbReference type="Rhea" id="RHEA-COMP:17342"/>
        <dbReference type="ChEBI" id="CHEBI:33019"/>
        <dbReference type="ChEBI" id="CHEBI:61557"/>
        <dbReference type="ChEBI" id="CHEBI:140395"/>
        <dbReference type="EC" id="2.7.7.6"/>
    </reaction>
</comment>
<evidence type="ECO:0000256" key="6">
    <source>
        <dbReference type="ARBA" id="ARBA00022695"/>
    </source>
</evidence>
<dbReference type="SMART" id="SM01409">
    <property type="entry name" value="RNA_pol_Rpb6"/>
    <property type="match status" value="1"/>
</dbReference>
<evidence type="ECO:0000313" key="13">
    <source>
        <dbReference type="Proteomes" id="UP001298753"/>
    </source>
</evidence>
<dbReference type="GO" id="GO:0003677">
    <property type="term" value="F:DNA binding"/>
    <property type="evidence" value="ECO:0007669"/>
    <property type="project" value="UniProtKB-UniRule"/>
</dbReference>
<dbReference type="Pfam" id="PF01192">
    <property type="entry name" value="RNA_pol_Rpb6"/>
    <property type="match status" value="1"/>
</dbReference>
<comment type="subunit">
    <text evidence="10">The RNAP catalytic core consists of 2 alpha, 1 beta, 1 beta' and 1 omega subunit. When a sigma factor is associated with the core the holoenzyme is formed, which can initiate transcription.</text>
</comment>
<evidence type="ECO:0000256" key="5">
    <source>
        <dbReference type="ARBA" id="ARBA00022679"/>
    </source>
</evidence>
<keyword evidence="6 10" id="KW-0548">Nucleotidyltransferase</keyword>
<keyword evidence="5 10" id="KW-0808">Transferase</keyword>
<dbReference type="RefSeq" id="WP_118285692.1">
    <property type="nucleotide sequence ID" value="NZ_DBFBDK010000063.1"/>
</dbReference>
<evidence type="ECO:0000256" key="3">
    <source>
        <dbReference type="ARBA" id="ARBA00013725"/>
    </source>
</evidence>
<keyword evidence="7 10" id="KW-0804">Transcription</keyword>
<name>A0AAW4VZN9_9FIRM</name>
<proteinExistence type="inferred from homology"/>
<reference evidence="12 13" key="1">
    <citation type="submission" date="2021-10" db="EMBL/GenBank/DDBJ databases">
        <title>Anaerobic single-cell dispensing facilitates the cultivation of human gut bacteria.</title>
        <authorList>
            <person name="Afrizal A."/>
        </authorList>
    </citation>
    <scope>NUCLEOTIDE SEQUENCE [LARGE SCALE GENOMIC DNA]</scope>
    <source>
        <strain evidence="12 13">CLA-AA-H270</strain>
    </source>
</reference>
<evidence type="ECO:0000256" key="9">
    <source>
        <dbReference type="ARBA" id="ARBA00048552"/>
    </source>
</evidence>
<dbReference type="HAMAP" id="MF_00366">
    <property type="entry name" value="RNApol_bact_RpoZ"/>
    <property type="match status" value="1"/>
</dbReference>
<organism evidence="12 13">
    <name type="scientific">Agathobaculum butyriciproducens</name>
    <dbReference type="NCBI Taxonomy" id="1628085"/>
    <lineage>
        <taxon>Bacteria</taxon>
        <taxon>Bacillati</taxon>
        <taxon>Bacillota</taxon>
        <taxon>Clostridia</taxon>
        <taxon>Eubacteriales</taxon>
        <taxon>Butyricicoccaceae</taxon>
        <taxon>Agathobaculum</taxon>
    </lineage>
</organism>
<dbReference type="GO" id="GO:0003899">
    <property type="term" value="F:DNA-directed RNA polymerase activity"/>
    <property type="evidence" value="ECO:0007669"/>
    <property type="project" value="UniProtKB-UniRule"/>
</dbReference>
<dbReference type="SUPFAM" id="SSF63562">
    <property type="entry name" value="RPB6/omega subunit-like"/>
    <property type="match status" value="1"/>
</dbReference>
<evidence type="ECO:0000256" key="7">
    <source>
        <dbReference type="ARBA" id="ARBA00023163"/>
    </source>
</evidence>
<dbReference type="InterPro" id="IPR003716">
    <property type="entry name" value="DNA-dir_RNA_pol_omega"/>
</dbReference>
<dbReference type="InterPro" id="IPR036161">
    <property type="entry name" value="RPB6/omega-like_sf"/>
</dbReference>
<feature type="region of interest" description="Disordered" evidence="11">
    <location>
        <begin position="85"/>
        <end position="132"/>
    </location>
</feature>
<dbReference type="GeneID" id="98659535"/>
<comment type="function">
    <text evidence="10">Promotes RNA polymerase assembly. Latches the N- and C-terminal regions of the beta' subunit thereby facilitating its interaction with the beta and alpha subunits.</text>
</comment>
<dbReference type="PANTHER" id="PTHR34476:SF1">
    <property type="entry name" value="DNA-DIRECTED RNA POLYMERASE SUBUNIT OMEGA"/>
    <property type="match status" value="1"/>
</dbReference>
<sequence length="132" mass="14606">MLNPSMQELMKRVGNRYLLVNLAAQRARDIADEAEEKGEPLPDKAVKLALDEIAAGKIVYRPGPRVETAIPQNNAIAAAMVDVDDTLDLDEDEEHTDSEADEDKDENADEVRRLNEFDDGSLSDGDIPEEDL</sequence>
<evidence type="ECO:0000256" key="1">
    <source>
        <dbReference type="ARBA" id="ARBA00006711"/>
    </source>
</evidence>
<dbReference type="PANTHER" id="PTHR34476">
    <property type="entry name" value="DNA-DIRECTED RNA POLYMERASE SUBUNIT OMEGA"/>
    <property type="match status" value="1"/>
</dbReference>
<evidence type="ECO:0000256" key="11">
    <source>
        <dbReference type="SAM" id="MobiDB-lite"/>
    </source>
</evidence>
<feature type="compositionally biased region" description="Acidic residues" evidence="11">
    <location>
        <begin position="85"/>
        <end position="108"/>
    </location>
</feature>
<keyword evidence="13" id="KW-1185">Reference proteome</keyword>
<dbReference type="GO" id="GO:0000428">
    <property type="term" value="C:DNA-directed RNA polymerase complex"/>
    <property type="evidence" value="ECO:0007669"/>
    <property type="project" value="UniProtKB-KW"/>
</dbReference>
<comment type="caution">
    <text evidence="12">The sequence shown here is derived from an EMBL/GenBank/DDBJ whole genome shotgun (WGS) entry which is preliminary data.</text>
</comment>
<dbReference type="InterPro" id="IPR006110">
    <property type="entry name" value="Pol_omega/Rpo6/RPB6"/>
</dbReference>
<dbReference type="NCBIfam" id="TIGR00690">
    <property type="entry name" value="rpoZ"/>
    <property type="match status" value="1"/>
</dbReference>
<dbReference type="EMBL" id="JAJEPX010000007">
    <property type="protein sequence ID" value="MCC2176253.1"/>
    <property type="molecule type" value="Genomic_DNA"/>
</dbReference>
<protein>
    <recommendedName>
        <fullName evidence="3 10">DNA-directed RNA polymerase subunit omega</fullName>
        <shortName evidence="10">RNAP omega subunit</shortName>
        <ecNumber evidence="2 10">2.7.7.6</ecNumber>
    </recommendedName>
    <alternativeName>
        <fullName evidence="10">RNA polymerase omega subunit</fullName>
    </alternativeName>
    <alternativeName>
        <fullName evidence="8 10">Transcriptase subunit omega</fullName>
    </alternativeName>
</protein>
<dbReference type="EC" id="2.7.7.6" evidence="2 10"/>